<organism evidence="3 4">
    <name type="scientific">Rubritalea tangerina</name>
    <dbReference type="NCBI Taxonomy" id="430798"/>
    <lineage>
        <taxon>Bacteria</taxon>
        <taxon>Pseudomonadati</taxon>
        <taxon>Verrucomicrobiota</taxon>
        <taxon>Verrucomicrobiia</taxon>
        <taxon>Verrucomicrobiales</taxon>
        <taxon>Rubritaleaceae</taxon>
        <taxon>Rubritalea</taxon>
    </lineage>
</organism>
<comment type="caution">
    <text evidence="3">The sequence shown here is derived from an EMBL/GenBank/DDBJ whole genome shotgun (WGS) entry which is preliminary data.</text>
</comment>
<feature type="signal peptide" evidence="1">
    <location>
        <begin position="1"/>
        <end position="24"/>
    </location>
</feature>
<protein>
    <submittedName>
        <fullName evidence="3">PEP-CTERM sorting domain-containing protein</fullName>
    </submittedName>
</protein>
<feature type="domain" description="Ice-binding protein C-terminal" evidence="2">
    <location>
        <begin position="208"/>
        <end position="230"/>
    </location>
</feature>
<gene>
    <name evidence="3" type="ORF">ACFSW8_07255</name>
</gene>
<evidence type="ECO:0000256" key="1">
    <source>
        <dbReference type="SAM" id="SignalP"/>
    </source>
</evidence>
<dbReference type="RefSeq" id="WP_377090901.1">
    <property type="nucleotide sequence ID" value="NZ_JBHSJL010000014.1"/>
</dbReference>
<dbReference type="NCBIfam" id="TIGR02595">
    <property type="entry name" value="PEP_CTERM"/>
    <property type="match status" value="1"/>
</dbReference>
<name>A0ABW4Z9R9_9BACT</name>
<evidence type="ECO:0000259" key="2">
    <source>
        <dbReference type="Pfam" id="PF07589"/>
    </source>
</evidence>
<dbReference type="Proteomes" id="UP001597389">
    <property type="component" value="Unassembled WGS sequence"/>
</dbReference>
<dbReference type="Pfam" id="PF07589">
    <property type="entry name" value="PEP-CTERM"/>
    <property type="match status" value="1"/>
</dbReference>
<accession>A0ABW4Z9R9</accession>
<evidence type="ECO:0000313" key="4">
    <source>
        <dbReference type="Proteomes" id="UP001597389"/>
    </source>
</evidence>
<proteinExistence type="predicted"/>
<keyword evidence="1" id="KW-0732">Signal</keyword>
<feature type="chain" id="PRO_5046008426" evidence="1">
    <location>
        <begin position="25"/>
        <end position="231"/>
    </location>
</feature>
<dbReference type="InterPro" id="IPR013424">
    <property type="entry name" value="Ice-binding_C"/>
</dbReference>
<evidence type="ECO:0000313" key="3">
    <source>
        <dbReference type="EMBL" id="MFD2158688.1"/>
    </source>
</evidence>
<reference evidence="4" key="1">
    <citation type="journal article" date="2019" name="Int. J. Syst. Evol. Microbiol.">
        <title>The Global Catalogue of Microorganisms (GCM) 10K type strain sequencing project: providing services to taxonomists for standard genome sequencing and annotation.</title>
        <authorList>
            <consortium name="The Broad Institute Genomics Platform"/>
            <consortium name="The Broad Institute Genome Sequencing Center for Infectious Disease"/>
            <person name="Wu L."/>
            <person name="Ma J."/>
        </authorList>
    </citation>
    <scope>NUCLEOTIDE SEQUENCE [LARGE SCALE GENOMIC DNA]</scope>
    <source>
        <strain evidence="4">CCUG 57942</strain>
    </source>
</reference>
<keyword evidence="4" id="KW-1185">Reference proteome</keyword>
<sequence>MKKTTKLVLSAVLAASASMGSTQAAIFAGDLIGIDFGTSAPDAGDNFNVIGSFDSDIALNRYSDNAATGVTIQVSGPGAAGGYNNSDPSAGSAGEISPFQDAHMEDWLGIFGGGVGTRVTLLTFKNLDDTLRYDLTAVIGQFSGNTSFDGQVISVSGQDSDSFGTVSTAGEPVYTSLSGLKSTDKTLVVVLSNASTANHALSALTLTAVPEPSTSALIGLGGLALIMRRRK</sequence>
<dbReference type="EMBL" id="JBHUJB010000031">
    <property type="protein sequence ID" value="MFD2158688.1"/>
    <property type="molecule type" value="Genomic_DNA"/>
</dbReference>